<feature type="region of interest" description="Disordered" evidence="1">
    <location>
        <begin position="1"/>
        <end position="38"/>
    </location>
</feature>
<feature type="compositionally biased region" description="Basic and acidic residues" evidence="1">
    <location>
        <begin position="134"/>
        <end position="154"/>
    </location>
</feature>
<proteinExistence type="predicted"/>
<name>A0ABQ9DWY0_TEGGR</name>
<feature type="compositionally biased region" description="Basic residues" evidence="1">
    <location>
        <begin position="64"/>
        <end position="76"/>
    </location>
</feature>
<feature type="compositionally biased region" description="Polar residues" evidence="1">
    <location>
        <begin position="81"/>
        <end position="90"/>
    </location>
</feature>
<feature type="compositionally biased region" description="Basic and acidic residues" evidence="1">
    <location>
        <begin position="1"/>
        <end position="16"/>
    </location>
</feature>
<dbReference type="EMBL" id="JARBDR010000923">
    <property type="protein sequence ID" value="KAJ8297395.1"/>
    <property type="molecule type" value="Genomic_DNA"/>
</dbReference>
<accession>A0ABQ9DWY0</accession>
<evidence type="ECO:0000256" key="1">
    <source>
        <dbReference type="SAM" id="MobiDB-lite"/>
    </source>
</evidence>
<gene>
    <name evidence="2" type="ORF">KUTeg_023926</name>
</gene>
<keyword evidence="3" id="KW-1185">Reference proteome</keyword>
<evidence type="ECO:0000313" key="2">
    <source>
        <dbReference type="EMBL" id="KAJ8297395.1"/>
    </source>
</evidence>
<sequence>MNANPEDPKEAAKDVLARAQAKGLLGHRKSKSPKETVSLDHQINGEVSETALVNGHAESDAKLLNKRTRKAPRKIPLRSAVSAQHSTSVPAYSKPHASSPIHNYIHSPASKTSRAKQPNTAKSSFARLYQSRTKSQEDHFRNDDKPKHVAEHLKVVKHPAPFR</sequence>
<protein>
    <submittedName>
        <fullName evidence="2">Uncharacterized protein</fullName>
    </submittedName>
</protein>
<organism evidence="2 3">
    <name type="scientific">Tegillarca granosa</name>
    <name type="common">Malaysian cockle</name>
    <name type="synonym">Anadara granosa</name>
    <dbReference type="NCBI Taxonomy" id="220873"/>
    <lineage>
        <taxon>Eukaryota</taxon>
        <taxon>Metazoa</taxon>
        <taxon>Spiralia</taxon>
        <taxon>Lophotrochozoa</taxon>
        <taxon>Mollusca</taxon>
        <taxon>Bivalvia</taxon>
        <taxon>Autobranchia</taxon>
        <taxon>Pteriomorphia</taxon>
        <taxon>Arcoida</taxon>
        <taxon>Arcoidea</taxon>
        <taxon>Arcidae</taxon>
        <taxon>Tegillarca</taxon>
    </lineage>
</organism>
<comment type="caution">
    <text evidence="2">The sequence shown here is derived from an EMBL/GenBank/DDBJ whole genome shotgun (WGS) entry which is preliminary data.</text>
</comment>
<evidence type="ECO:0000313" key="3">
    <source>
        <dbReference type="Proteomes" id="UP001217089"/>
    </source>
</evidence>
<feature type="region of interest" description="Disordered" evidence="1">
    <location>
        <begin position="52"/>
        <end position="163"/>
    </location>
</feature>
<reference evidence="2 3" key="1">
    <citation type="submission" date="2022-12" db="EMBL/GenBank/DDBJ databases">
        <title>Chromosome-level genome of Tegillarca granosa.</title>
        <authorList>
            <person name="Kim J."/>
        </authorList>
    </citation>
    <scope>NUCLEOTIDE SEQUENCE [LARGE SCALE GENOMIC DNA]</scope>
    <source>
        <strain evidence="2">Teg-2019</strain>
        <tissue evidence="2">Adductor muscle</tissue>
    </source>
</reference>
<feature type="compositionally biased region" description="Polar residues" evidence="1">
    <location>
        <begin position="109"/>
        <end position="123"/>
    </location>
</feature>
<dbReference type="Proteomes" id="UP001217089">
    <property type="component" value="Unassembled WGS sequence"/>
</dbReference>